<dbReference type="SUPFAM" id="SSF55205">
    <property type="entry name" value="EPT/RTPC-like"/>
    <property type="match status" value="1"/>
</dbReference>
<dbReference type="InterPro" id="IPR037136">
    <property type="entry name" value="RNA3'_phos_cyclase_dom_sf"/>
</dbReference>
<dbReference type="InterPro" id="IPR013792">
    <property type="entry name" value="RNA3'P_cycl/enolpyr_Trfase_a/b"/>
</dbReference>
<dbReference type="EMBL" id="BARS01022002">
    <property type="protein sequence ID" value="GAG10077.1"/>
    <property type="molecule type" value="Genomic_DNA"/>
</dbReference>
<dbReference type="GO" id="GO:0006396">
    <property type="term" value="P:RNA processing"/>
    <property type="evidence" value="ECO:0007669"/>
    <property type="project" value="InterPro"/>
</dbReference>
<protein>
    <recommendedName>
        <fullName evidence="1">RNA 3'-terminal phosphate cyclase domain-containing protein</fullName>
    </recommendedName>
</protein>
<proteinExistence type="predicted"/>
<dbReference type="PANTHER" id="PTHR11096:SF0">
    <property type="entry name" value="RNA 3'-TERMINAL PHOSPHATE CYCLASE"/>
    <property type="match status" value="1"/>
</dbReference>
<dbReference type="Gene3D" id="3.65.10.20">
    <property type="entry name" value="RNA 3'-terminal phosphate cyclase domain"/>
    <property type="match status" value="1"/>
</dbReference>
<name>X0VFT7_9ZZZZ</name>
<sequence>MIDIDGGQKSGSGTIVRSALALAALLGQPLHLYNIRAKRPKPGLRAQHLTVARAVAELTEASLEGATLGSGEIWFRPAKVARGGSYSWDIGSAGSTTMMAMTLIPLACFAERPCTFRLKGGLFQDFAPSAYHTQRILLPRLARMGVQAELRIVRPGYVPKGAGIIEV</sequence>
<comment type="caution">
    <text evidence="2">The sequence shown here is derived from an EMBL/GenBank/DDBJ whole genome shotgun (WGS) entry which is preliminary data.</text>
</comment>
<accession>X0VFT7</accession>
<dbReference type="InterPro" id="IPR000228">
    <property type="entry name" value="RNA3'_term_phos_cyc"/>
</dbReference>
<feature type="non-terminal residue" evidence="2">
    <location>
        <position position="167"/>
    </location>
</feature>
<dbReference type="PANTHER" id="PTHR11096">
    <property type="entry name" value="RNA 3' TERMINAL PHOSPHATE CYCLASE"/>
    <property type="match status" value="1"/>
</dbReference>
<dbReference type="GO" id="GO:0003963">
    <property type="term" value="F:RNA-3'-phosphate cyclase activity"/>
    <property type="evidence" value="ECO:0007669"/>
    <property type="project" value="TreeGrafter"/>
</dbReference>
<feature type="domain" description="RNA 3'-terminal phosphate cyclase" evidence="1">
    <location>
        <begin position="9"/>
        <end position="166"/>
    </location>
</feature>
<reference evidence="2" key="1">
    <citation type="journal article" date="2014" name="Front. Microbiol.">
        <title>High frequency of phylogenetically diverse reductive dehalogenase-homologous genes in deep subseafloor sedimentary metagenomes.</title>
        <authorList>
            <person name="Kawai M."/>
            <person name="Futagami T."/>
            <person name="Toyoda A."/>
            <person name="Takaki Y."/>
            <person name="Nishi S."/>
            <person name="Hori S."/>
            <person name="Arai W."/>
            <person name="Tsubouchi T."/>
            <person name="Morono Y."/>
            <person name="Uchiyama I."/>
            <person name="Ito T."/>
            <person name="Fujiyama A."/>
            <person name="Inagaki F."/>
            <person name="Takami H."/>
        </authorList>
    </citation>
    <scope>NUCLEOTIDE SEQUENCE</scope>
    <source>
        <strain evidence="2">Expedition CK06-06</strain>
    </source>
</reference>
<evidence type="ECO:0000313" key="2">
    <source>
        <dbReference type="EMBL" id="GAG10077.1"/>
    </source>
</evidence>
<dbReference type="Pfam" id="PF01137">
    <property type="entry name" value="RTC"/>
    <property type="match status" value="1"/>
</dbReference>
<organism evidence="2">
    <name type="scientific">marine sediment metagenome</name>
    <dbReference type="NCBI Taxonomy" id="412755"/>
    <lineage>
        <taxon>unclassified sequences</taxon>
        <taxon>metagenomes</taxon>
        <taxon>ecological metagenomes</taxon>
    </lineage>
</organism>
<gene>
    <name evidence="2" type="ORF">S01H1_35228</name>
</gene>
<evidence type="ECO:0000259" key="1">
    <source>
        <dbReference type="Pfam" id="PF01137"/>
    </source>
</evidence>
<dbReference type="InterPro" id="IPR023797">
    <property type="entry name" value="RNA3'_phos_cyclase_dom"/>
</dbReference>
<dbReference type="AlphaFoldDB" id="X0VFT7"/>